<keyword evidence="3 9" id="KW-0808">Transferase</keyword>
<dbReference type="Pfam" id="PF13727">
    <property type="entry name" value="CoA_binding_3"/>
    <property type="match status" value="1"/>
</dbReference>
<keyword evidence="10" id="KW-1185">Reference proteome</keyword>
<feature type="transmembrane region" description="Helical" evidence="7">
    <location>
        <begin position="92"/>
        <end position="109"/>
    </location>
</feature>
<dbReference type="Pfam" id="PF02397">
    <property type="entry name" value="Bac_transf"/>
    <property type="match status" value="1"/>
</dbReference>
<feature type="transmembrane region" description="Helical" evidence="7">
    <location>
        <begin position="14"/>
        <end position="33"/>
    </location>
</feature>
<keyword evidence="5 7" id="KW-1133">Transmembrane helix</keyword>
<feature type="transmembrane region" description="Helical" evidence="7">
    <location>
        <begin position="290"/>
        <end position="309"/>
    </location>
</feature>
<dbReference type="KEGG" id="nneo:PQG83_10140"/>
<feature type="transmembrane region" description="Helical" evidence="7">
    <location>
        <begin position="45"/>
        <end position="71"/>
    </location>
</feature>
<evidence type="ECO:0000256" key="6">
    <source>
        <dbReference type="ARBA" id="ARBA00023136"/>
    </source>
</evidence>
<dbReference type="Gene3D" id="3.40.50.720">
    <property type="entry name" value="NAD(P)-binding Rossmann-like Domain"/>
    <property type="match status" value="1"/>
</dbReference>
<comment type="similarity">
    <text evidence="2">Belongs to the bacterial sugar transferase family.</text>
</comment>
<dbReference type="EMBL" id="CP116968">
    <property type="protein sequence ID" value="WNM64090.1"/>
    <property type="molecule type" value="Genomic_DNA"/>
</dbReference>
<dbReference type="AlphaFoldDB" id="A0AA96GP98"/>
<protein>
    <submittedName>
        <fullName evidence="9">Sugar transferase</fullName>
    </submittedName>
</protein>
<evidence type="ECO:0000259" key="8">
    <source>
        <dbReference type="Pfam" id="PF02397"/>
    </source>
</evidence>
<keyword evidence="4 7" id="KW-0812">Transmembrane</keyword>
<dbReference type="InterPro" id="IPR003362">
    <property type="entry name" value="Bact_transf"/>
</dbReference>
<name>A0AA96GP98_9BACT</name>
<organism evidence="9 10">
    <name type="scientific">Candidatus Nitrospira neomarina</name>
    <dbReference type="NCBI Taxonomy" id="3020899"/>
    <lineage>
        <taxon>Bacteria</taxon>
        <taxon>Pseudomonadati</taxon>
        <taxon>Nitrospirota</taxon>
        <taxon>Nitrospiria</taxon>
        <taxon>Nitrospirales</taxon>
        <taxon>Nitrospiraceae</taxon>
        <taxon>Nitrospira</taxon>
    </lineage>
</organism>
<feature type="domain" description="Bacterial sugar transferase" evidence="8">
    <location>
        <begin position="285"/>
        <end position="473"/>
    </location>
</feature>
<evidence type="ECO:0000256" key="2">
    <source>
        <dbReference type="ARBA" id="ARBA00006464"/>
    </source>
</evidence>
<sequence>MSFRRVVLIQASKLIDVLLMGISFMLVTCLLYAPSTSLFEFEEFLSIRISIHNAILVVGMLYAWYIIFLVFRLYESKRLSSLKDELQDIIKATTVGTLLIGTVSVIFQIQMISQWFLPIFWIVVTLLTCLSRVCLRTSLRWIRRKGRNSRNVLIVGTNSRATRFAHDILTHPELGYRLIGFADEQWEGLGQWEGNQFPLVANLQGLPAFLRTFAVDEVFMTLPLRSYYEQASEIVSHCEKQGILVRFQGDLFSPKLAKHFADQLEAHSTLTLQTGAIGDQAIFIKRVIDILIALPAFILLLPFLGLVAVCIKVTSPGPVFFVQKRLGINKRPFNLYKFRSMVPDAEALLPSLEPFNEATGAAFKISDDPRVTRIGKFLRETSIDELPQLFNVLKGDMSLVGPRPIQVRDFEAFYQDGHRRRFSVPPGLTCLWQVNGRSALSFEQWMELDLEYIDQWSLWLDWKILLKTIPVVLRRTGAT</sequence>
<dbReference type="Proteomes" id="UP001302494">
    <property type="component" value="Chromosome"/>
</dbReference>
<dbReference type="PANTHER" id="PTHR30576">
    <property type="entry name" value="COLANIC BIOSYNTHESIS UDP-GLUCOSE LIPID CARRIER TRANSFERASE"/>
    <property type="match status" value="1"/>
</dbReference>
<dbReference type="RefSeq" id="WP_312749018.1">
    <property type="nucleotide sequence ID" value="NZ_CP116968.1"/>
</dbReference>
<feature type="transmembrane region" description="Helical" evidence="7">
    <location>
        <begin position="115"/>
        <end position="135"/>
    </location>
</feature>
<dbReference type="GO" id="GO:0016780">
    <property type="term" value="F:phosphotransferase activity, for other substituted phosphate groups"/>
    <property type="evidence" value="ECO:0007669"/>
    <property type="project" value="TreeGrafter"/>
</dbReference>
<reference evidence="9 10" key="1">
    <citation type="submission" date="2023-01" db="EMBL/GenBank/DDBJ databases">
        <title>Cultivation and genomic characterization of new, ubiquitous marine nitrite-oxidizing bacteria from the Nitrospirales.</title>
        <authorList>
            <person name="Mueller A.J."/>
            <person name="Daebeler A."/>
            <person name="Herbold C.W."/>
            <person name="Kirkegaard R.H."/>
            <person name="Daims H."/>
        </authorList>
    </citation>
    <scope>NUCLEOTIDE SEQUENCE [LARGE SCALE GENOMIC DNA]</scope>
    <source>
        <strain evidence="9 10">DK</strain>
    </source>
</reference>
<evidence type="ECO:0000256" key="5">
    <source>
        <dbReference type="ARBA" id="ARBA00022989"/>
    </source>
</evidence>
<proteinExistence type="inferred from homology"/>
<dbReference type="PANTHER" id="PTHR30576:SF10">
    <property type="entry name" value="SLL5057 PROTEIN"/>
    <property type="match status" value="1"/>
</dbReference>
<gene>
    <name evidence="9" type="ORF">PQG83_10140</name>
</gene>
<comment type="subcellular location">
    <subcellularLocation>
        <location evidence="1">Membrane</location>
        <topology evidence="1">Multi-pass membrane protein</topology>
    </subcellularLocation>
</comment>
<evidence type="ECO:0000313" key="9">
    <source>
        <dbReference type="EMBL" id="WNM64090.1"/>
    </source>
</evidence>
<evidence type="ECO:0000256" key="3">
    <source>
        <dbReference type="ARBA" id="ARBA00022679"/>
    </source>
</evidence>
<accession>A0AA96GP98</accession>
<dbReference type="GO" id="GO:0016020">
    <property type="term" value="C:membrane"/>
    <property type="evidence" value="ECO:0007669"/>
    <property type="project" value="UniProtKB-SubCell"/>
</dbReference>
<evidence type="ECO:0000313" key="10">
    <source>
        <dbReference type="Proteomes" id="UP001302494"/>
    </source>
</evidence>
<evidence type="ECO:0000256" key="1">
    <source>
        <dbReference type="ARBA" id="ARBA00004141"/>
    </source>
</evidence>
<dbReference type="NCBIfam" id="TIGR03025">
    <property type="entry name" value="EPS_sugtrans"/>
    <property type="match status" value="1"/>
</dbReference>
<dbReference type="InterPro" id="IPR017475">
    <property type="entry name" value="EPS_sugar_tfrase"/>
</dbReference>
<keyword evidence="6 7" id="KW-0472">Membrane</keyword>
<evidence type="ECO:0000256" key="4">
    <source>
        <dbReference type="ARBA" id="ARBA00022692"/>
    </source>
</evidence>
<evidence type="ECO:0000256" key="7">
    <source>
        <dbReference type="SAM" id="Phobius"/>
    </source>
</evidence>